<dbReference type="PROSITE" id="PS51257">
    <property type="entry name" value="PROKAR_LIPOPROTEIN"/>
    <property type="match status" value="1"/>
</dbReference>
<keyword evidence="1" id="KW-0732">Signal</keyword>
<dbReference type="RefSeq" id="WP_015818385.1">
    <property type="nucleotide sequence ID" value="NC_012997.1"/>
</dbReference>
<dbReference type="InterPro" id="IPR029058">
    <property type="entry name" value="AB_hydrolase_fold"/>
</dbReference>
<sequence>MLKQAKLLALLIATSLTGGCFDDDDDNSNADRDPIPVEKTYVVFSPATSETPIPNDLLFSSEPLADGTMYAGNDPSNPVITGIDFLDGSSVIAPLDIKFSGPLDDSQTLDANSFIAVDGAVIPNPNQNVFLLPLTYPSGDPLQQAKVNGVAVEVPTFSAAAAYQTAVSTSDITTLQALAVPSVRAELLSLDGDFNNVIRISPLKPLQPETKYLVVLTQISDRNGNQVYPSIAYDYIKNPESNLGDLGLDALRVAIQGWERLAAGYFSFKDAVYTAAGIPAAAPASEDIVLALTFTTGGTDSVLKSLVAPETFFAKSLTTSLKQDAISKLVDGTYNLQADAGNLSSATDIAVNTTLHALLTTPTFGTAPNPLYNTSIATAITGGATYTTIAQDATAAHLMQRAAAEAAYQVHNSGSAAMGDTPPYVDIKTEAQGTVAALAQGAQVAPSQLFPIPSPRSTGFYRVDLASSVNPALAAPALVYQGQITLPLYQQPPSEMDGTNIVNARWQADANGVGALIDIARGNEMGTTPPSSMVTYRYPFPAKQAEVTVPLLATLPEPTTLANFGINKPENGWPVIIFQHGITSDRSTALPMADALAFACVKPDLSGPSGAPCFATVAIDQPLHGVAAGGSRVPGLTSVSAPEPNFAANLPVTPSAELTERHYNFTANGANLPIPMDYAAEFGESGSLFVNLANFANARDSLRQASLDLLNLNASLATMDVDGDGSANDLDTSRVYFIGHSLGAIDGLPFVALNNAAEIQDSPFNGLPRIQAASAMFAGSGYTRLLANSPSFAPVIMPGLAQASDELVQGKSGLEAYLNIFQGVMDSADPINYASYLHAATGSTAILFSEIVGDGTPDHLSDRVIPNAADAMWGAENGPLLAVLDGGFAIDGFPAPLSGSEPLIDSFGASKSAEVSASIAPAVLITRYTEGSHLTPIVGSNVEIDPTTSGAVFYELLHQTTIFFATNGVPSGSIVDNSDIIED</sequence>
<accession>C5BR83</accession>
<dbReference type="EMBL" id="CP001614">
    <property type="protein sequence ID" value="ACR12273.1"/>
    <property type="molecule type" value="Genomic_DNA"/>
</dbReference>
<evidence type="ECO:0000313" key="3">
    <source>
        <dbReference type="Proteomes" id="UP000009080"/>
    </source>
</evidence>
<feature type="chain" id="PRO_5002947104" evidence="1">
    <location>
        <begin position="23"/>
        <end position="983"/>
    </location>
</feature>
<reference evidence="2 3" key="1">
    <citation type="journal article" date="2009" name="PLoS ONE">
        <title>The complete genome of Teredinibacter turnerae T7901: an intracellular endosymbiont of marine wood-boring bivalves (shipworms).</title>
        <authorList>
            <person name="Yang J.C."/>
            <person name="Madupu R."/>
            <person name="Durkin A.S."/>
            <person name="Ekborg N.A."/>
            <person name="Pedamallu C.S."/>
            <person name="Hostetler J.B."/>
            <person name="Radune D."/>
            <person name="Toms B.S."/>
            <person name="Henrissat B."/>
            <person name="Coutinho P.M."/>
            <person name="Schwarz S."/>
            <person name="Field L."/>
            <person name="Trindade-Silva A.E."/>
            <person name="Soares C.A.G."/>
            <person name="Elshahawi S."/>
            <person name="Hanora A."/>
            <person name="Schmidt E.W."/>
            <person name="Haygood M.G."/>
            <person name="Posfai J."/>
            <person name="Benner J."/>
            <person name="Madinger C."/>
            <person name="Nove J."/>
            <person name="Anton B."/>
            <person name="Chaudhary K."/>
            <person name="Foster J."/>
            <person name="Holman A."/>
            <person name="Kumar S."/>
            <person name="Lessard P.A."/>
            <person name="Luyten Y.A."/>
            <person name="Slatko B."/>
            <person name="Wood N."/>
            <person name="Wu B."/>
            <person name="Teplitski M."/>
            <person name="Mougous J.D."/>
            <person name="Ward N."/>
            <person name="Eisen J.A."/>
            <person name="Badger J.H."/>
            <person name="Distel D.L."/>
        </authorList>
    </citation>
    <scope>NUCLEOTIDE SEQUENCE [LARGE SCALE GENOMIC DNA]</scope>
    <source>
        <strain evidence="3">ATCC 39867 / T7901</strain>
    </source>
</reference>
<evidence type="ECO:0000313" key="2">
    <source>
        <dbReference type="EMBL" id="ACR12273.1"/>
    </source>
</evidence>
<keyword evidence="2" id="KW-0449">Lipoprotein</keyword>
<dbReference type="STRING" id="377629.TERTU_1169"/>
<dbReference type="KEGG" id="ttu:TERTU_1169"/>
<dbReference type="HOGENOM" id="CLU_010857_0_0_6"/>
<organism evidence="2 3">
    <name type="scientific">Teredinibacter turnerae (strain ATCC 39867 / T7901)</name>
    <dbReference type="NCBI Taxonomy" id="377629"/>
    <lineage>
        <taxon>Bacteria</taxon>
        <taxon>Pseudomonadati</taxon>
        <taxon>Pseudomonadota</taxon>
        <taxon>Gammaproteobacteria</taxon>
        <taxon>Cellvibrionales</taxon>
        <taxon>Cellvibrionaceae</taxon>
        <taxon>Teredinibacter</taxon>
    </lineage>
</organism>
<dbReference type="Gene3D" id="3.40.50.1820">
    <property type="entry name" value="alpha/beta hydrolase"/>
    <property type="match status" value="1"/>
</dbReference>
<feature type="signal peptide" evidence="1">
    <location>
        <begin position="1"/>
        <end position="22"/>
    </location>
</feature>
<dbReference type="AlphaFoldDB" id="C5BR83"/>
<dbReference type="eggNOG" id="COG1073">
    <property type="taxonomic scope" value="Bacteria"/>
</dbReference>
<proteinExistence type="predicted"/>
<gene>
    <name evidence="2" type="ordered locus">TERTU_1169</name>
</gene>
<keyword evidence="3" id="KW-1185">Reference proteome</keyword>
<name>C5BR83_TERTT</name>
<dbReference type="Proteomes" id="UP000009080">
    <property type="component" value="Chromosome"/>
</dbReference>
<dbReference type="SUPFAM" id="SSF53474">
    <property type="entry name" value="alpha/beta-Hydrolases"/>
    <property type="match status" value="1"/>
</dbReference>
<protein>
    <submittedName>
        <fullName evidence="2">Lipoprotein</fullName>
    </submittedName>
</protein>
<evidence type="ECO:0000256" key="1">
    <source>
        <dbReference type="SAM" id="SignalP"/>
    </source>
</evidence>